<evidence type="ECO:0000313" key="2">
    <source>
        <dbReference type="EMBL" id="PSL28166.1"/>
    </source>
</evidence>
<dbReference type="RefSeq" id="WP_106603637.1">
    <property type="nucleotide sequence ID" value="NZ_PYGK01000008.1"/>
</dbReference>
<accession>A0A2P8G2J3</accession>
<dbReference type="EMBL" id="PYGK01000008">
    <property type="protein sequence ID" value="PSL28166.1"/>
    <property type="molecule type" value="Genomic_DNA"/>
</dbReference>
<reference evidence="2 3" key="1">
    <citation type="submission" date="2018-03" db="EMBL/GenBank/DDBJ databases">
        <title>Genomic Encyclopedia of Archaeal and Bacterial Type Strains, Phase II (KMG-II): from individual species to whole genera.</title>
        <authorList>
            <person name="Goeker M."/>
        </authorList>
    </citation>
    <scope>NUCLEOTIDE SEQUENCE [LARGE SCALE GENOMIC DNA]</scope>
    <source>
        <strain evidence="2 3">DSM 18107</strain>
    </source>
</reference>
<feature type="chain" id="PRO_5015142302" evidence="1">
    <location>
        <begin position="21"/>
        <end position="321"/>
    </location>
</feature>
<keyword evidence="3" id="KW-1185">Reference proteome</keyword>
<proteinExistence type="predicted"/>
<evidence type="ECO:0000313" key="3">
    <source>
        <dbReference type="Proteomes" id="UP000240978"/>
    </source>
</evidence>
<organism evidence="2 3">
    <name type="scientific">Chitinophaga ginsengisoli</name>
    <dbReference type="NCBI Taxonomy" id="363837"/>
    <lineage>
        <taxon>Bacteria</taxon>
        <taxon>Pseudomonadati</taxon>
        <taxon>Bacteroidota</taxon>
        <taxon>Chitinophagia</taxon>
        <taxon>Chitinophagales</taxon>
        <taxon>Chitinophagaceae</taxon>
        <taxon>Chitinophaga</taxon>
    </lineage>
</organism>
<keyword evidence="1" id="KW-0732">Signal</keyword>
<dbReference type="OrthoDB" id="6020299at2"/>
<gene>
    <name evidence="2" type="ORF">CLV42_10885</name>
</gene>
<protein>
    <submittedName>
        <fullName evidence="2">Uncharacterized protein</fullName>
    </submittedName>
</protein>
<feature type="signal peptide" evidence="1">
    <location>
        <begin position="1"/>
        <end position="20"/>
    </location>
</feature>
<evidence type="ECO:0000256" key="1">
    <source>
        <dbReference type="SAM" id="SignalP"/>
    </source>
</evidence>
<dbReference type="AlphaFoldDB" id="A0A2P8G2J3"/>
<dbReference type="Proteomes" id="UP000240978">
    <property type="component" value="Unassembled WGS sequence"/>
</dbReference>
<comment type="caution">
    <text evidence="2">The sequence shown here is derived from an EMBL/GenBank/DDBJ whole genome shotgun (WGS) entry which is preliminary data.</text>
</comment>
<name>A0A2P8G2J3_9BACT</name>
<sequence length="321" mass="35525">MKKKFFLLQLLSVISGFAFSQHFAVAKSGVFTPQQKKVLLLKDTALNKSLILFKTNLHVNTDGTPLSYHPFDLNGDEKALNNICNAVAVRKDGSNKNLCLSKETYKEALSVFARFRDSGFLKLPTGYSITWENVLVPQMVDGKKVPCVIKSGEYEGYFGSATSLRNGLSSDKGECDCNDQVNPLKIPALVLVGGSNNIVRKFGAKLGDLLIAYNPTNKHLVYAIINDFGPPNNLGEGSVLLNMKLRGDTTFPKKRKDTFKLSISSDIIIAVIPDSRTFQVEKPFTPENITSRVEQWLRECGFQTGQAYIDFLESSVVAKLK</sequence>